<gene>
    <name evidence="1" type="primary">Contig1796.g1942</name>
    <name evidence="1" type="ORF">STYLEM_8261</name>
</gene>
<accession>A0A078AAH6</accession>
<keyword evidence="2" id="KW-1185">Reference proteome</keyword>
<dbReference type="InParanoid" id="A0A078AAH6"/>
<dbReference type="EMBL" id="CCKQ01007847">
    <property type="protein sequence ID" value="CDW79275.1"/>
    <property type="molecule type" value="Genomic_DNA"/>
</dbReference>
<organism evidence="1 2">
    <name type="scientific">Stylonychia lemnae</name>
    <name type="common">Ciliate</name>
    <dbReference type="NCBI Taxonomy" id="5949"/>
    <lineage>
        <taxon>Eukaryota</taxon>
        <taxon>Sar</taxon>
        <taxon>Alveolata</taxon>
        <taxon>Ciliophora</taxon>
        <taxon>Intramacronucleata</taxon>
        <taxon>Spirotrichea</taxon>
        <taxon>Stichotrichia</taxon>
        <taxon>Sporadotrichida</taxon>
        <taxon>Oxytrichidae</taxon>
        <taxon>Stylonychinae</taxon>
        <taxon>Stylonychia</taxon>
    </lineage>
</organism>
<dbReference type="AlphaFoldDB" id="A0A078AAH6"/>
<sequence length="506" mass="59361">MAKCGEGTPMFSRRGKSTSVQYMVFNTPNMVAESSFKKEQREKESGFRNNKISELDTIFEQFNVKKNQIISHSWTNYLQIDQMDDIQIQLQNKNLQKQANQSQIMSVFKSVPREQSAFYKINKPTVPLNDGRYNVNFNLVNKKELEADIAYKEPTQPKPKTFITPFCLQQEQECNYKTRMRFRGKIDKKLLFEKNQQHTNTIDMPQFLNQTFTPEDRVGNDISLLQRRDTLSGSSPKLQQPDRSLNTTLFTMNKVTPIKEAKDYRTFLAYSKLSSHVKSPLPFEKIAKRDPITKGMVVNEERFTTFNTMPVIISKYLKSPSPDFSKTTKGSLDVFLKNESQMDNAQNQSYNPNFEFLQKPLTLGIPNFNRYVSREVQERLEKDLNRPDNYDHDKISTAISYLSDYPRPKQQLKFDTIPGREDNIMYKKLEKKEVIPDSVSFKDFLPNHIKYSPLKKQHAHSFVSDKFQLRRLTQNSSEMGNRRNKYDVEQSEMEQQLYKIKYITQL</sequence>
<name>A0A078AAH6_STYLE</name>
<dbReference type="Proteomes" id="UP000039865">
    <property type="component" value="Unassembled WGS sequence"/>
</dbReference>
<reference evidence="1 2" key="1">
    <citation type="submission" date="2014-06" db="EMBL/GenBank/DDBJ databases">
        <authorList>
            <person name="Swart Estienne"/>
        </authorList>
    </citation>
    <scope>NUCLEOTIDE SEQUENCE [LARGE SCALE GENOMIC DNA]</scope>
    <source>
        <strain evidence="1 2">130c</strain>
    </source>
</reference>
<evidence type="ECO:0000313" key="2">
    <source>
        <dbReference type="Proteomes" id="UP000039865"/>
    </source>
</evidence>
<evidence type="ECO:0000313" key="1">
    <source>
        <dbReference type="EMBL" id="CDW79275.1"/>
    </source>
</evidence>
<proteinExistence type="predicted"/>
<protein>
    <submittedName>
        <fullName evidence="1">Uncharacterized protein</fullName>
    </submittedName>
</protein>